<keyword evidence="1" id="KW-0547">Nucleotide-binding</keyword>
<gene>
    <name evidence="3" type="ORF">FBZ96_103644</name>
</gene>
<dbReference type="RefSeq" id="WP_186467388.1">
    <property type="nucleotide sequence ID" value="NZ_VITK01000003.1"/>
</dbReference>
<dbReference type="InterPro" id="IPR011761">
    <property type="entry name" value="ATP-grasp"/>
</dbReference>
<evidence type="ECO:0000259" key="2">
    <source>
        <dbReference type="PROSITE" id="PS50975"/>
    </source>
</evidence>
<dbReference type="STRING" id="1803665.GCA_001641335_04250"/>
<reference evidence="3 4" key="1">
    <citation type="submission" date="2019-06" db="EMBL/GenBank/DDBJ databases">
        <title>Genomic Encyclopedia of Type Strains, Phase IV (KMG-V): Genome sequencing to study the core and pangenomes of soil and plant-associated prokaryotes.</title>
        <authorList>
            <person name="Whitman W."/>
        </authorList>
    </citation>
    <scope>NUCLEOTIDE SEQUENCE [LARGE SCALE GENOMIC DNA]</scope>
    <source>
        <strain evidence="3 4">BR 510</strain>
    </source>
</reference>
<evidence type="ECO:0000256" key="1">
    <source>
        <dbReference type="PROSITE-ProRule" id="PRU00409"/>
    </source>
</evidence>
<dbReference type="AlphaFoldDB" id="A0A560DXI8"/>
<sequence length="414" mass="45584">MLHSDSAPVTAPAYSDRIGFAQLTRHAFEGGDLHPLRERLLARIADGIAEAGEGLDLSLIAQLLGEKEAGLVIQTEVLAFHQLFRTPCGLPKPRLRVLALAADIDMGGNTPIEFLLEGSDIELLTLYVIKGVGLPETLPDHDVAIVVASDSEECREALAVIAQAAPRWPRPLLNRPELIGNLDRDKLYRLLADIPGLDIPVTANATRAQLMALSEGQIACAEITGELHFPMIVRPRGTHAGVGLAKIDDAAALKAYLAERQEQDFFVARFVNYASPDGLFRKIRLTMVDGKPYACHMAIADRWDIWYLNAYMAFSEEKRAEEAIFMQDFDHDFAARHKDALDEMSRRVGLDYFIVDCAENQDGELLVFEADNTAVVHNMDPPAVFPYKPPQMRKIFAAFTAMLSRHAAGEGSAA</sequence>
<dbReference type="PROSITE" id="PS50975">
    <property type="entry name" value="ATP_GRASP"/>
    <property type="match status" value="1"/>
</dbReference>
<keyword evidence="4" id="KW-1185">Reference proteome</keyword>
<dbReference type="GO" id="GO:0005524">
    <property type="term" value="F:ATP binding"/>
    <property type="evidence" value="ECO:0007669"/>
    <property type="project" value="UniProtKB-UniRule"/>
</dbReference>
<feature type="domain" description="ATP-grasp" evidence="2">
    <location>
        <begin position="189"/>
        <end position="396"/>
    </location>
</feature>
<dbReference type="Gene3D" id="3.30.470.20">
    <property type="entry name" value="ATP-grasp fold, B domain"/>
    <property type="match status" value="1"/>
</dbReference>
<evidence type="ECO:0000313" key="4">
    <source>
        <dbReference type="Proteomes" id="UP000319949"/>
    </source>
</evidence>
<accession>A0A560DXI8</accession>
<dbReference type="EMBL" id="VITK01000003">
    <property type="protein sequence ID" value="TWB01862.1"/>
    <property type="molecule type" value="Genomic_DNA"/>
</dbReference>
<organism evidence="3 4">
    <name type="scientific">Bradyrhizobium stylosanthis</name>
    <dbReference type="NCBI Taxonomy" id="1803665"/>
    <lineage>
        <taxon>Bacteria</taxon>
        <taxon>Pseudomonadati</taxon>
        <taxon>Pseudomonadota</taxon>
        <taxon>Alphaproteobacteria</taxon>
        <taxon>Hyphomicrobiales</taxon>
        <taxon>Nitrobacteraceae</taxon>
        <taxon>Bradyrhizobium</taxon>
    </lineage>
</organism>
<proteinExistence type="predicted"/>
<comment type="caution">
    <text evidence="3">The sequence shown here is derived from an EMBL/GenBank/DDBJ whole genome shotgun (WGS) entry which is preliminary data.</text>
</comment>
<protein>
    <recommendedName>
        <fullName evidence="2">ATP-grasp domain-containing protein</fullName>
    </recommendedName>
</protein>
<name>A0A560DXI8_9BRAD</name>
<dbReference type="GO" id="GO:0046872">
    <property type="term" value="F:metal ion binding"/>
    <property type="evidence" value="ECO:0007669"/>
    <property type="project" value="InterPro"/>
</dbReference>
<dbReference type="Proteomes" id="UP000319949">
    <property type="component" value="Unassembled WGS sequence"/>
</dbReference>
<dbReference type="SUPFAM" id="SSF56059">
    <property type="entry name" value="Glutathione synthetase ATP-binding domain-like"/>
    <property type="match status" value="1"/>
</dbReference>
<evidence type="ECO:0000313" key="3">
    <source>
        <dbReference type="EMBL" id="TWB01862.1"/>
    </source>
</evidence>
<keyword evidence="1" id="KW-0067">ATP-binding</keyword>